<gene>
    <name evidence="7" type="ORF">MNOR_LOCUS16622</name>
</gene>
<dbReference type="PANTHER" id="PTHR24103">
    <property type="entry name" value="E3 UBIQUITIN-PROTEIN LIGASE TRIM"/>
    <property type="match status" value="1"/>
</dbReference>
<sequence>MEETECIVCFSRYDDEEHRPRSLPCGHAMCSDCLETAIKEQSKKCPKCRKLYSASNVNDISINYPLEGVIKLLNISKGTKSNDLPECPEHQLQLSHRCTTHRAWICQGCLKEDHSSESCKIIKVSDELSIKKSTQLDQTKPTVNGFEETCKKADDSRNQCKEQINICNEDIIRYETMIKQLQEGIQRKQNSRTQMQKTLETFDQKLDNLKCKKRFYDQAVTILNSSETIRSVSQSSVEVQNETKKLELISQEIIKEVELMTFVRYELLLYFIGLKMWPELICTSFSLQNTFHIFPNTYLKSDKKGIDDNAPPLPEGLLTFLDFARPDEAPRRVYMKMLGNTARARQHLILVSGQQGKSYRGVKFSGLTAAGQPGESLEIQPYDGNKAMPLLKDVTVTDVVKNEIKAGLVTGYGFSDKYNKGNNAMFSVFLKGNPGYTCKSAFAQVTSGLEILKEIAKSNERENIKVVDCGVVLYWP</sequence>
<dbReference type="PROSITE" id="PS50089">
    <property type="entry name" value="ZF_RING_2"/>
    <property type="match status" value="1"/>
</dbReference>
<dbReference type="GO" id="GO:0008270">
    <property type="term" value="F:zinc ion binding"/>
    <property type="evidence" value="ECO:0007669"/>
    <property type="project" value="UniProtKB-KW"/>
</dbReference>
<accession>A0AAV2QT63</accession>
<keyword evidence="1" id="KW-0479">Metal-binding</keyword>
<organism evidence="7 8">
    <name type="scientific">Meganyctiphanes norvegica</name>
    <name type="common">Northern krill</name>
    <name type="synonym">Thysanopoda norvegica</name>
    <dbReference type="NCBI Taxonomy" id="48144"/>
    <lineage>
        <taxon>Eukaryota</taxon>
        <taxon>Metazoa</taxon>
        <taxon>Ecdysozoa</taxon>
        <taxon>Arthropoda</taxon>
        <taxon>Crustacea</taxon>
        <taxon>Multicrustacea</taxon>
        <taxon>Malacostraca</taxon>
        <taxon>Eumalacostraca</taxon>
        <taxon>Eucarida</taxon>
        <taxon>Euphausiacea</taxon>
        <taxon>Euphausiidae</taxon>
        <taxon>Meganyctiphanes</taxon>
    </lineage>
</organism>
<keyword evidence="3" id="KW-0862">Zinc</keyword>
<protein>
    <recommendedName>
        <fullName evidence="6">RING-type domain-containing protein</fullName>
    </recommendedName>
</protein>
<keyword evidence="5" id="KW-0175">Coiled coil</keyword>
<dbReference type="InterPro" id="IPR001841">
    <property type="entry name" value="Znf_RING"/>
</dbReference>
<dbReference type="Pfam" id="PF13639">
    <property type="entry name" value="zf-RING_2"/>
    <property type="match status" value="1"/>
</dbReference>
<dbReference type="SUPFAM" id="SSF57850">
    <property type="entry name" value="RING/U-box"/>
    <property type="match status" value="1"/>
</dbReference>
<evidence type="ECO:0000256" key="2">
    <source>
        <dbReference type="ARBA" id="ARBA00022771"/>
    </source>
</evidence>
<dbReference type="Gene3D" id="3.30.40.10">
    <property type="entry name" value="Zinc/RING finger domain, C3HC4 (zinc finger)"/>
    <property type="match status" value="1"/>
</dbReference>
<comment type="caution">
    <text evidence="7">The sequence shown here is derived from an EMBL/GenBank/DDBJ whole genome shotgun (WGS) entry which is preliminary data.</text>
</comment>
<dbReference type="PROSITE" id="PS00518">
    <property type="entry name" value="ZF_RING_1"/>
    <property type="match status" value="1"/>
</dbReference>
<proteinExistence type="predicted"/>
<dbReference type="AlphaFoldDB" id="A0AAV2QT63"/>
<feature type="domain" description="RING-type" evidence="6">
    <location>
        <begin position="6"/>
        <end position="49"/>
    </location>
</feature>
<dbReference type="EMBL" id="CAXKWB010011016">
    <property type="protein sequence ID" value="CAL4099777.1"/>
    <property type="molecule type" value="Genomic_DNA"/>
</dbReference>
<keyword evidence="8" id="KW-1185">Reference proteome</keyword>
<evidence type="ECO:0000313" key="8">
    <source>
        <dbReference type="Proteomes" id="UP001497623"/>
    </source>
</evidence>
<dbReference type="SUPFAM" id="SSF57845">
    <property type="entry name" value="B-box zinc-binding domain"/>
    <property type="match status" value="1"/>
</dbReference>
<feature type="non-terminal residue" evidence="7">
    <location>
        <position position="476"/>
    </location>
</feature>
<evidence type="ECO:0000256" key="4">
    <source>
        <dbReference type="PROSITE-ProRule" id="PRU00175"/>
    </source>
</evidence>
<evidence type="ECO:0000256" key="1">
    <source>
        <dbReference type="ARBA" id="ARBA00022723"/>
    </source>
</evidence>
<dbReference type="InterPro" id="IPR017907">
    <property type="entry name" value="Znf_RING_CS"/>
</dbReference>
<dbReference type="InterPro" id="IPR050143">
    <property type="entry name" value="TRIM/RBCC"/>
</dbReference>
<evidence type="ECO:0000256" key="5">
    <source>
        <dbReference type="SAM" id="Coils"/>
    </source>
</evidence>
<evidence type="ECO:0000259" key="6">
    <source>
        <dbReference type="PROSITE" id="PS50089"/>
    </source>
</evidence>
<name>A0AAV2QT63_MEGNR</name>
<dbReference type="InterPro" id="IPR013083">
    <property type="entry name" value="Znf_RING/FYVE/PHD"/>
</dbReference>
<reference evidence="7 8" key="1">
    <citation type="submission" date="2024-05" db="EMBL/GenBank/DDBJ databases">
        <authorList>
            <person name="Wallberg A."/>
        </authorList>
    </citation>
    <scope>NUCLEOTIDE SEQUENCE [LARGE SCALE GENOMIC DNA]</scope>
</reference>
<keyword evidence="2 4" id="KW-0863">Zinc-finger</keyword>
<evidence type="ECO:0000313" key="7">
    <source>
        <dbReference type="EMBL" id="CAL4099777.1"/>
    </source>
</evidence>
<dbReference type="Proteomes" id="UP001497623">
    <property type="component" value="Unassembled WGS sequence"/>
</dbReference>
<evidence type="ECO:0000256" key="3">
    <source>
        <dbReference type="ARBA" id="ARBA00022833"/>
    </source>
</evidence>
<dbReference type="SMART" id="SM00184">
    <property type="entry name" value="RING"/>
    <property type="match status" value="1"/>
</dbReference>
<feature type="coiled-coil region" evidence="5">
    <location>
        <begin position="178"/>
        <end position="212"/>
    </location>
</feature>